<dbReference type="Proteomes" id="UP000075312">
    <property type="component" value="Unassembled WGS sequence"/>
</dbReference>
<reference evidence="3 5" key="2">
    <citation type="submission" date="2022-06" db="EMBL/GenBank/DDBJ databases">
        <title>Acetobacer genomes from food samples.</title>
        <authorList>
            <person name="Sombolestani A."/>
        </authorList>
    </citation>
    <scope>NUCLEOTIDE SEQUENCE [LARGE SCALE GENOMIC DNA]</scope>
    <source>
        <strain evidence="3 5">R-83281</strain>
    </source>
</reference>
<reference evidence="2 4" key="1">
    <citation type="submission" date="2015-06" db="EMBL/GenBank/DDBJ databases">
        <title>Improved classification and identification of acetic acid bacteria using matrix-assisted laser desorption/ionization time-of-flight mass spectrometry; Gluconobacter nephelii and Gluconobacter uchimurae are later heterotypic synonyms of Gluconobacter japonicus and Gluconobacter oxydans, respectively.</title>
        <authorList>
            <person name="Li L."/>
            <person name="Cleenwerck I."/>
            <person name="De Vuyst L."/>
            <person name="Vandamme P."/>
        </authorList>
    </citation>
    <scope>NUCLEOTIDE SEQUENCE [LARGE SCALE GENOMIC DNA]</scope>
    <source>
        <strain evidence="2 4">LMG 1608</strain>
    </source>
</reference>
<dbReference type="EMBL" id="LHZY01000002">
    <property type="protein sequence ID" value="KXV72813.1"/>
    <property type="molecule type" value="Genomic_DNA"/>
</dbReference>
<dbReference type="PATRIC" id="fig|178900.6.peg.1727"/>
<dbReference type="RefSeq" id="WP_062140519.1">
    <property type="nucleotide sequence ID" value="NZ_JAMYZR010000008.1"/>
</dbReference>
<organism evidence="2 4">
    <name type="scientific">Acetobacter cerevisiae</name>
    <dbReference type="NCBI Taxonomy" id="178900"/>
    <lineage>
        <taxon>Bacteria</taxon>
        <taxon>Pseudomonadati</taxon>
        <taxon>Pseudomonadota</taxon>
        <taxon>Alphaproteobacteria</taxon>
        <taxon>Acetobacterales</taxon>
        <taxon>Acetobacteraceae</taxon>
        <taxon>Acetobacter</taxon>
    </lineage>
</organism>
<evidence type="ECO:0000313" key="2">
    <source>
        <dbReference type="EMBL" id="KXV72813.1"/>
    </source>
</evidence>
<keyword evidence="5" id="KW-1185">Reference proteome</keyword>
<sequence length="182" mass="18671">MSTSQSPLSTVLLLFCLPLLGALVAGLLSLSFPVGLLPVALTAGLGAWLGTRFRHPTPTDSGRISARQPAESLSNAQFAGVAESSAPSTAPTASARPAAEASAGSAPVTASQPPSGPAVRPQTSLPTPDPKLRHDIRNILSPAMLAAEQLGTSTDPLVLKAVKTIDESLDRALLRLKQKPQS</sequence>
<protein>
    <submittedName>
        <fullName evidence="2">Uncharacterized protein</fullName>
    </submittedName>
</protein>
<name>A0A149UYH8_9PROT</name>
<feature type="region of interest" description="Disordered" evidence="1">
    <location>
        <begin position="75"/>
        <end position="133"/>
    </location>
</feature>
<evidence type="ECO:0000313" key="4">
    <source>
        <dbReference type="Proteomes" id="UP000075312"/>
    </source>
</evidence>
<proteinExistence type="predicted"/>
<dbReference type="EMBL" id="JAMYZR010000008">
    <property type="protein sequence ID" value="MCP1245866.1"/>
    <property type="molecule type" value="Genomic_DNA"/>
</dbReference>
<evidence type="ECO:0000313" key="3">
    <source>
        <dbReference type="EMBL" id="MCP1245866.1"/>
    </source>
</evidence>
<comment type="caution">
    <text evidence="2">The sequence shown here is derived from an EMBL/GenBank/DDBJ whole genome shotgun (WGS) entry which is preliminary data.</text>
</comment>
<accession>A0A149UYH8</accession>
<dbReference type="Proteomes" id="UP001523543">
    <property type="component" value="Unassembled WGS sequence"/>
</dbReference>
<feature type="compositionally biased region" description="Low complexity" evidence="1">
    <location>
        <begin position="82"/>
        <end position="110"/>
    </location>
</feature>
<gene>
    <name evidence="2" type="ORF">AD952_01460</name>
    <name evidence="3" type="ORF">NKW54_07920</name>
</gene>
<dbReference type="AlphaFoldDB" id="A0A149UYH8"/>
<evidence type="ECO:0000256" key="1">
    <source>
        <dbReference type="SAM" id="MobiDB-lite"/>
    </source>
</evidence>
<evidence type="ECO:0000313" key="5">
    <source>
        <dbReference type="Proteomes" id="UP001523543"/>
    </source>
</evidence>